<organism evidence="9 10">
    <name type="scientific">Blepharisma stoltei</name>
    <dbReference type="NCBI Taxonomy" id="1481888"/>
    <lineage>
        <taxon>Eukaryota</taxon>
        <taxon>Sar</taxon>
        <taxon>Alveolata</taxon>
        <taxon>Ciliophora</taxon>
        <taxon>Postciliodesmatophora</taxon>
        <taxon>Heterotrichea</taxon>
        <taxon>Heterotrichida</taxon>
        <taxon>Blepharismidae</taxon>
        <taxon>Blepharisma</taxon>
    </lineage>
</organism>
<evidence type="ECO:0000313" key="9">
    <source>
        <dbReference type="EMBL" id="CAG9314092.1"/>
    </source>
</evidence>
<dbReference type="InterPro" id="IPR052259">
    <property type="entry name" value="Nucleoredoxin-like"/>
</dbReference>
<dbReference type="PANTHER" id="PTHR13871">
    <property type="entry name" value="THIOREDOXIN"/>
    <property type="match status" value="1"/>
</dbReference>
<dbReference type="InterPro" id="IPR012336">
    <property type="entry name" value="Thioredoxin-like_fold"/>
</dbReference>
<dbReference type="Proteomes" id="UP001162131">
    <property type="component" value="Unassembled WGS sequence"/>
</dbReference>
<dbReference type="InterPro" id="IPR036249">
    <property type="entry name" value="Thioredoxin-like_sf"/>
</dbReference>
<evidence type="ECO:0000256" key="7">
    <source>
        <dbReference type="ARBA" id="ARBA00047804"/>
    </source>
</evidence>
<dbReference type="EC" id="1.8.1.8" evidence="1"/>
<dbReference type="InterPro" id="IPR013766">
    <property type="entry name" value="Thioredoxin_domain"/>
</dbReference>
<proteinExistence type="inferred from homology"/>
<comment type="catalytic activity">
    <reaction evidence="7">
        <text>[protein]-dithiol + NADP(+) = [protein]-disulfide + NADPH + H(+)</text>
        <dbReference type="Rhea" id="RHEA:18753"/>
        <dbReference type="Rhea" id="RHEA-COMP:10593"/>
        <dbReference type="Rhea" id="RHEA-COMP:10594"/>
        <dbReference type="ChEBI" id="CHEBI:15378"/>
        <dbReference type="ChEBI" id="CHEBI:29950"/>
        <dbReference type="ChEBI" id="CHEBI:50058"/>
        <dbReference type="ChEBI" id="CHEBI:57783"/>
        <dbReference type="ChEBI" id="CHEBI:58349"/>
        <dbReference type="EC" id="1.8.1.8"/>
    </reaction>
</comment>
<gene>
    <name evidence="9" type="ORF">BSTOLATCC_MIC9889</name>
</gene>
<sequence length="142" mass="16350">MQSVIGDTFISRDGEITYSDVEKNQVVCLFFTAYWCPPCRTFTPVLVEFYNDVNYPDKRLEIIQISSDKDEQMFMDSFNQVPWIAIPYGDSRNISLRKRFKVQGVPILMLLNKDGTLAQGTGRADVQTEGPGCFDRWYNLVN</sequence>
<comment type="similarity">
    <text evidence="5">Belongs to the nucleoredoxin family.</text>
</comment>
<dbReference type="SUPFAM" id="SSF52833">
    <property type="entry name" value="Thioredoxin-like"/>
    <property type="match status" value="1"/>
</dbReference>
<dbReference type="PROSITE" id="PS51352">
    <property type="entry name" value="THIOREDOXIN_2"/>
    <property type="match status" value="1"/>
</dbReference>
<dbReference type="EMBL" id="CAJZBQ010000011">
    <property type="protein sequence ID" value="CAG9314092.1"/>
    <property type="molecule type" value="Genomic_DNA"/>
</dbReference>
<evidence type="ECO:0000256" key="1">
    <source>
        <dbReference type="ARBA" id="ARBA00012612"/>
    </source>
</evidence>
<evidence type="ECO:0000256" key="6">
    <source>
        <dbReference type="ARBA" id="ARBA00047388"/>
    </source>
</evidence>
<accession>A0AAU9ILI3</accession>
<evidence type="ECO:0000256" key="3">
    <source>
        <dbReference type="ARBA" id="ARBA00023002"/>
    </source>
</evidence>
<keyword evidence="3" id="KW-0560">Oxidoreductase</keyword>
<comment type="catalytic activity">
    <reaction evidence="6">
        <text>[protein]-dithiol + NAD(+) = [protein]-disulfide + NADH + H(+)</text>
        <dbReference type="Rhea" id="RHEA:18749"/>
        <dbReference type="Rhea" id="RHEA-COMP:10593"/>
        <dbReference type="Rhea" id="RHEA-COMP:10594"/>
        <dbReference type="ChEBI" id="CHEBI:15378"/>
        <dbReference type="ChEBI" id="CHEBI:29950"/>
        <dbReference type="ChEBI" id="CHEBI:50058"/>
        <dbReference type="ChEBI" id="CHEBI:57540"/>
        <dbReference type="ChEBI" id="CHEBI:57945"/>
        <dbReference type="EC" id="1.8.1.8"/>
    </reaction>
</comment>
<evidence type="ECO:0000313" key="10">
    <source>
        <dbReference type="Proteomes" id="UP001162131"/>
    </source>
</evidence>
<dbReference type="AlphaFoldDB" id="A0AAU9ILI3"/>
<reference evidence="9" key="1">
    <citation type="submission" date="2021-09" db="EMBL/GenBank/DDBJ databases">
        <authorList>
            <consortium name="AG Swart"/>
            <person name="Singh M."/>
            <person name="Singh A."/>
            <person name="Seah K."/>
            <person name="Emmerich C."/>
        </authorList>
    </citation>
    <scope>NUCLEOTIDE SEQUENCE</scope>
    <source>
        <strain evidence="9">ATCC30299</strain>
    </source>
</reference>
<dbReference type="PANTHER" id="PTHR13871:SF96">
    <property type="entry name" value="THIOREDOXIN DOMAIN-CONTAINING PROTEIN"/>
    <property type="match status" value="1"/>
</dbReference>
<keyword evidence="10" id="KW-1185">Reference proteome</keyword>
<evidence type="ECO:0000256" key="4">
    <source>
        <dbReference type="ARBA" id="ARBA00023027"/>
    </source>
</evidence>
<protein>
    <recommendedName>
        <fullName evidence="1">protein-disulfide reductase</fullName>
        <ecNumber evidence="1">1.8.1.8</ecNumber>
    </recommendedName>
</protein>
<keyword evidence="4" id="KW-0520">NAD</keyword>
<keyword evidence="2" id="KW-0677">Repeat</keyword>
<comment type="caution">
    <text evidence="9">The sequence shown here is derived from an EMBL/GenBank/DDBJ whole genome shotgun (WGS) entry which is preliminary data.</text>
</comment>
<dbReference type="Gene3D" id="3.40.30.10">
    <property type="entry name" value="Glutaredoxin"/>
    <property type="match status" value="1"/>
</dbReference>
<name>A0AAU9ILI3_9CILI</name>
<evidence type="ECO:0000256" key="2">
    <source>
        <dbReference type="ARBA" id="ARBA00022737"/>
    </source>
</evidence>
<evidence type="ECO:0000259" key="8">
    <source>
        <dbReference type="PROSITE" id="PS51352"/>
    </source>
</evidence>
<dbReference type="Pfam" id="PF13905">
    <property type="entry name" value="Thioredoxin_8"/>
    <property type="match status" value="1"/>
</dbReference>
<feature type="domain" description="Thioredoxin" evidence="8">
    <location>
        <begin position="1"/>
        <end position="142"/>
    </location>
</feature>
<evidence type="ECO:0000256" key="5">
    <source>
        <dbReference type="ARBA" id="ARBA00025782"/>
    </source>
</evidence>
<dbReference type="GO" id="GO:0047134">
    <property type="term" value="F:protein-disulfide reductase [NAD(P)H] activity"/>
    <property type="evidence" value="ECO:0007669"/>
    <property type="project" value="UniProtKB-EC"/>
</dbReference>